<evidence type="ECO:0000259" key="7">
    <source>
        <dbReference type="PROSITE" id="PS50109"/>
    </source>
</evidence>
<dbReference type="SUPFAM" id="SSF63829">
    <property type="entry name" value="Calcium-dependent phosphotriesterase"/>
    <property type="match status" value="2"/>
</dbReference>
<keyword evidence="6" id="KW-1133">Transmembrane helix</keyword>
<dbReference type="CDD" id="cd16917">
    <property type="entry name" value="HATPase_UhpB-NarQ-NarX-like"/>
    <property type="match status" value="1"/>
</dbReference>
<sequence length="978" mass="112548">MLRKLYFTFLLLILISTPQLFSQNSGISFERLGIKEGLLSKEVQFITKDAQGFLWLGFKQSISRYDGYHFTHFPQAEMLFGLSSDHKGKIWFANINGLFSLDEKTLKIQKEISSNLHDAFPENDHYENIYADSQGRVWSNDFNNIKCYEPQTKHLKVFRITPSYQFNIFKSRFEEDTQGRVWVTNQWGIQCYDPQTKRLWKVLKNQSVSDIAFLSKDSALFATPNEGIFLLEISQKRISPFVKLPSMSDVPVFLKPAHLPSHFWLGTDRSLYLFNAQEQSFIDFSNLREEGITMKDCYLDTQNQITWLASSVGLLKHDFAIDATLLQVDLPKKLVAFPVKVICFFHENSERNWLGLSHTGVLSWNEKNNDFQMFAIPDGAPVNQLLKDDKGNLLACTQRAIFRLNLEKKSWEKLISFSSNIKKVCLTRQHQLWCLPEWGAIQVYDWQTHQLVQPWKELPYQNFFQQNVFTDILETEDGNLWFSAWFPKGFGIAHFDIQKKQFVLAENQNKHTDFVTDYYLSLAYNAPNTIAVSGYGGFNVLNTETGKIIRTGASGNLKLKGGNCNSIVLDKKGTIWMGTTEGVCSVGKQNQVSYFCEKDGLTENDVVHGYSLNSANQLWLGFTNQFNILQLERLQQKQIKSNLKISTIEILGDTTLVNTHESLVFEPQQNNLTIRLSPLNFKSASQNHIRFKLADIHENWIDNGNAEMISFSNLSPKQYELLVQQGDSQGNWASVPLAINFEIKPHFYQTWWFQIFVGFLVLGAVYSFYLYRIRQIKEIYIVRNKISADLHDEVGSTISGINIISNILKQRLIEQPENKGFVERISEDAKRISEALDDIVWSIKPQNDSLENVLSRMTRYASELFEAKNINYQLQLPEDLSGIALPMEKRHDIYLIFKETVNNIAKHSQCTEASIKIMIQKKSIILSIQDNGVGFDTKQKTDRNGIQNIRERVNKYQGKLDIQSNPKAGSLFLIDLPI</sequence>
<keyword evidence="3" id="KW-0808">Transferase</keyword>
<evidence type="ECO:0000313" key="9">
    <source>
        <dbReference type="Proteomes" id="UP001236507"/>
    </source>
</evidence>
<dbReference type="InterPro" id="IPR003594">
    <property type="entry name" value="HATPase_dom"/>
</dbReference>
<dbReference type="SUPFAM" id="SSF55874">
    <property type="entry name" value="ATPase domain of HSP90 chaperone/DNA topoisomerase II/histidine kinase"/>
    <property type="match status" value="1"/>
</dbReference>
<dbReference type="Pfam" id="PF02518">
    <property type="entry name" value="HATPase_c"/>
    <property type="match status" value="1"/>
</dbReference>
<proteinExistence type="predicted"/>
<evidence type="ECO:0000256" key="6">
    <source>
        <dbReference type="SAM" id="Phobius"/>
    </source>
</evidence>
<keyword evidence="5" id="KW-0902">Two-component regulatory system</keyword>
<accession>A0ABT6Y2J9</accession>
<name>A0ABT6Y2J9_9BACT</name>
<dbReference type="InterPro" id="IPR036890">
    <property type="entry name" value="HATPase_C_sf"/>
</dbReference>
<dbReference type="InterPro" id="IPR050482">
    <property type="entry name" value="Sensor_HK_TwoCompSys"/>
</dbReference>
<keyword evidence="9" id="KW-1185">Reference proteome</keyword>
<organism evidence="8 9">
    <name type="scientific">Flectobacillus roseus</name>
    <dbReference type="NCBI Taxonomy" id="502259"/>
    <lineage>
        <taxon>Bacteria</taxon>
        <taxon>Pseudomonadati</taxon>
        <taxon>Bacteroidota</taxon>
        <taxon>Cytophagia</taxon>
        <taxon>Cytophagales</taxon>
        <taxon>Flectobacillaceae</taxon>
        <taxon>Flectobacillus</taxon>
    </lineage>
</organism>
<dbReference type="PROSITE" id="PS50109">
    <property type="entry name" value="HIS_KIN"/>
    <property type="match status" value="1"/>
</dbReference>
<dbReference type="Gene3D" id="2.60.40.10">
    <property type="entry name" value="Immunoglobulins"/>
    <property type="match status" value="1"/>
</dbReference>
<dbReference type="PANTHER" id="PTHR24421:SF10">
    <property type="entry name" value="NITRATE_NITRITE SENSOR PROTEIN NARQ"/>
    <property type="match status" value="1"/>
</dbReference>
<evidence type="ECO:0000256" key="3">
    <source>
        <dbReference type="ARBA" id="ARBA00022679"/>
    </source>
</evidence>
<dbReference type="InterPro" id="IPR011123">
    <property type="entry name" value="Y_Y_Y"/>
</dbReference>
<feature type="domain" description="Histidine kinase" evidence="7">
    <location>
        <begin position="789"/>
        <end position="978"/>
    </location>
</feature>
<evidence type="ECO:0000256" key="4">
    <source>
        <dbReference type="ARBA" id="ARBA00022777"/>
    </source>
</evidence>
<comment type="catalytic activity">
    <reaction evidence="1">
        <text>ATP + protein L-histidine = ADP + protein N-phospho-L-histidine.</text>
        <dbReference type="EC" id="2.7.13.3"/>
    </reaction>
</comment>
<dbReference type="InterPro" id="IPR005467">
    <property type="entry name" value="His_kinase_dom"/>
</dbReference>
<comment type="caution">
    <text evidence="8">The sequence shown here is derived from an EMBL/GenBank/DDBJ whole genome shotgun (WGS) entry which is preliminary data.</text>
</comment>
<dbReference type="RefSeq" id="WP_283343061.1">
    <property type="nucleotide sequence ID" value="NZ_JASHIF010000002.1"/>
</dbReference>
<dbReference type="EMBL" id="JASHIF010000002">
    <property type="protein sequence ID" value="MDI9857746.1"/>
    <property type="molecule type" value="Genomic_DNA"/>
</dbReference>
<dbReference type="PANTHER" id="PTHR24421">
    <property type="entry name" value="NITRATE/NITRITE SENSOR PROTEIN NARX-RELATED"/>
    <property type="match status" value="1"/>
</dbReference>
<evidence type="ECO:0000256" key="2">
    <source>
        <dbReference type="ARBA" id="ARBA00012438"/>
    </source>
</evidence>
<evidence type="ECO:0000313" key="8">
    <source>
        <dbReference type="EMBL" id="MDI9857746.1"/>
    </source>
</evidence>
<keyword evidence="6" id="KW-0472">Membrane</keyword>
<evidence type="ECO:0000256" key="1">
    <source>
        <dbReference type="ARBA" id="ARBA00000085"/>
    </source>
</evidence>
<dbReference type="Pfam" id="PF07495">
    <property type="entry name" value="Y_Y_Y"/>
    <property type="match status" value="1"/>
</dbReference>
<dbReference type="InterPro" id="IPR013783">
    <property type="entry name" value="Ig-like_fold"/>
</dbReference>
<dbReference type="EC" id="2.7.13.3" evidence="2"/>
<reference evidence="8 9" key="1">
    <citation type="submission" date="2023-05" db="EMBL/GenBank/DDBJ databases">
        <title>Novel species of genus Flectobacillus isolated from stream in China.</title>
        <authorList>
            <person name="Lu H."/>
        </authorList>
    </citation>
    <scope>NUCLEOTIDE SEQUENCE [LARGE SCALE GENOMIC DNA]</scope>
    <source>
        <strain evidence="8 9">KCTC 42575</strain>
    </source>
</reference>
<dbReference type="InterPro" id="IPR015943">
    <property type="entry name" value="WD40/YVTN_repeat-like_dom_sf"/>
</dbReference>
<feature type="transmembrane region" description="Helical" evidence="6">
    <location>
        <begin position="751"/>
        <end position="771"/>
    </location>
</feature>
<keyword evidence="4" id="KW-0418">Kinase</keyword>
<dbReference type="Gene3D" id="3.30.565.10">
    <property type="entry name" value="Histidine kinase-like ATPase, C-terminal domain"/>
    <property type="match status" value="1"/>
</dbReference>
<gene>
    <name evidence="8" type="ORF">QM524_00870</name>
</gene>
<keyword evidence="6" id="KW-0812">Transmembrane</keyword>
<dbReference type="Proteomes" id="UP001236507">
    <property type="component" value="Unassembled WGS sequence"/>
</dbReference>
<evidence type="ECO:0000256" key="5">
    <source>
        <dbReference type="ARBA" id="ARBA00023012"/>
    </source>
</evidence>
<dbReference type="Gene3D" id="2.130.10.10">
    <property type="entry name" value="YVTN repeat-like/Quinoprotein amine dehydrogenase"/>
    <property type="match status" value="2"/>
</dbReference>
<protein>
    <recommendedName>
        <fullName evidence="2">histidine kinase</fullName>
        <ecNumber evidence="2">2.7.13.3</ecNumber>
    </recommendedName>
</protein>